<dbReference type="Pfam" id="PF00072">
    <property type="entry name" value="Response_reg"/>
    <property type="match status" value="1"/>
</dbReference>
<evidence type="ECO:0000256" key="2">
    <source>
        <dbReference type="ARBA" id="ARBA00012438"/>
    </source>
</evidence>
<dbReference type="PRINTS" id="PR00344">
    <property type="entry name" value="BCTRLSENSOR"/>
</dbReference>
<accession>A0A517XYV8</accession>
<proteinExistence type="predicted"/>
<evidence type="ECO:0000256" key="8">
    <source>
        <dbReference type="SAM" id="MobiDB-lite"/>
    </source>
</evidence>
<dbReference type="RefSeq" id="WP_145242632.1">
    <property type="nucleotide sequence ID" value="NZ_CP036273.1"/>
</dbReference>
<dbReference type="Pfam" id="PF01627">
    <property type="entry name" value="Hpt"/>
    <property type="match status" value="1"/>
</dbReference>
<keyword evidence="3 7" id="KW-0597">Phosphoprotein</keyword>
<dbReference type="PROSITE" id="PS50894">
    <property type="entry name" value="HPT"/>
    <property type="match status" value="1"/>
</dbReference>
<evidence type="ECO:0000256" key="1">
    <source>
        <dbReference type="ARBA" id="ARBA00000085"/>
    </source>
</evidence>
<name>A0A517XYV8_9BACT</name>
<feature type="domain" description="Histidine kinase" evidence="9">
    <location>
        <begin position="448"/>
        <end position="645"/>
    </location>
</feature>
<dbReference type="EC" id="2.7.13.3" evidence="2"/>
<evidence type="ECO:0000256" key="4">
    <source>
        <dbReference type="ARBA" id="ARBA00022679"/>
    </source>
</evidence>
<feature type="compositionally biased region" description="Pro residues" evidence="8">
    <location>
        <begin position="324"/>
        <end position="336"/>
    </location>
</feature>
<evidence type="ECO:0000259" key="11">
    <source>
        <dbReference type="PROSITE" id="PS50851"/>
    </source>
</evidence>
<feature type="domain" description="Response regulatory" evidence="10">
    <location>
        <begin position="803"/>
        <end position="919"/>
    </location>
</feature>
<evidence type="ECO:0000313" key="14">
    <source>
        <dbReference type="Proteomes" id="UP000319576"/>
    </source>
</evidence>
<comment type="catalytic activity">
    <reaction evidence="1">
        <text>ATP + protein L-histidine = ADP + protein N-phospho-L-histidine.</text>
        <dbReference type="EC" id="2.7.13.3"/>
    </reaction>
</comment>
<dbReference type="EMBL" id="CP036273">
    <property type="protein sequence ID" value="QDU22692.1"/>
    <property type="molecule type" value="Genomic_DNA"/>
</dbReference>
<gene>
    <name evidence="13" type="primary">cheA_2</name>
    <name evidence="13" type="ORF">ETAA1_46760</name>
</gene>
<dbReference type="CDD" id="cd00088">
    <property type="entry name" value="HPT"/>
    <property type="match status" value="1"/>
</dbReference>
<evidence type="ECO:0000256" key="5">
    <source>
        <dbReference type="ARBA" id="ARBA00022777"/>
    </source>
</evidence>
<dbReference type="SMART" id="SM00260">
    <property type="entry name" value="CheW"/>
    <property type="match status" value="1"/>
</dbReference>
<dbReference type="InterPro" id="IPR001789">
    <property type="entry name" value="Sig_transdc_resp-reg_receiver"/>
</dbReference>
<keyword evidence="14" id="KW-1185">Reference proteome</keyword>
<dbReference type="InterPro" id="IPR036061">
    <property type="entry name" value="CheW-like_dom_sf"/>
</dbReference>
<dbReference type="InterPro" id="IPR003594">
    <property type="entry name" value="HATPase_dom"/>
</dbReference>
<keyword evidence="5" id="KW-0418">Kinase</keyword>
<dbReference type="PROSITE" id="PS50109">
    <property type="entry name" value="HIS_KIN"/>
    <property type="match status" value="1"/>
</dbReference>
<dbReference type="CDD" id="cd16916">
    <property type="entry name" value="HATPase_CheA-like"/>
    <property type="match status" value="1"/>
</dbReference>
<dbReference type="Gene3D" id="1.20.120.160">
    <property type="entry name" value="HPT domain"/>
    <property type="match status" value="2"/>
</dbReference>
<feature type="domain" description="CheW-like" evidence="11">
    <location>
        <begin position="647"/>
        <end position="781"/>
    </location>
</feature>
<evidence type="ECO:0000259" key="12">
    <source>
        <dbReference type="PROSITE" id="PS50894"/>
    </source>
</evidence>
<dbReference type="InterPro" id="IPR036641">
    <property type="entry name" value="HPT_dom_sf"/>
</dbReference>
<evidence type="ECO:0000259" key="10">
    <source>
        <dbReference type="PROSITE" id="PS50110"/>
    </source>
</evidence>
<dbReference type="SMART" id="SM00073">
    <property type="entry name" value="HPT"/>
    <property type="match status" value="1"/>
</dbReference>
<evidence type="ECO:0000259" key="9">
    <source>
        <dbReference type="PROSITE" id="PS50109"/>
    </source>
</evidence>
<dbReference type="InterPro" id="IPR051315">
    <property type="entry name" value="Bact_Chemotaxis_CheA"/>
</dbReference>
<dbReference type="InterPro" id="IPR036890">
    <property type="entry name" value="HATPase_C_sf"/>
</dbReference>
<dbReference type="GO" id="GO:0000155">
    <property type="term" value="F:phosphorelay sensor kinase activity"/>
    <property type="evidence" value="ECO:0007669"/>
    <property type="project" value="UniProtKB-ARBA"/>
</dbReference>
<reference evidence="13 14" key="1">
    <citation type="submission" date="2019-02" db="EMBL/GenBank/DDBJ databases">
        <title>Deep-cultivation of Planctomycetes and their phenomic and genomic characterization uncovers novel biology.</title>
        <authorList>
            <person name="Wiegand S."/>
            <person name="Jogler M."/>
            <person name="Boedeker C."/>
            <person name="Pinto D."/>
            <person name="Vollmers J."/>
            <person name="Rivas-Marin E."/>
            <person name="Kohn T."/>
            <person name="Peeters S.H."/>
            <person name="Heuer A."/>
            <person name="Rast P."/>
            <person name="Oberbeckmann S."/>
            <person name="Bunk B."/>
            <person name="Jeske O."/>
            <person name="Meyerdierks A."/>
            <person name="Storesund J.E."/>
            <person name="Kallscheuer N."/>
            <person name="Luecker S."/>
            <person name="Lage O.M."/>
            <person name="Pohl T."/>
            <person name="Merkel B.J."/>
            <person name="Hornburger P."/>
            <person name="Mueller R.-W."/>
            <person name="Bruemmer F."/>
            <person name="Labrenz M."/>
            <person name="Spormann A.M."/>
            <person name="Op den Camp H."/>
            <person name="Overmann J."/>
            <person name="Amann R."/>
            <person name="Jetten M.S.M."/>
            <person name="Mascher T."/>
            <person name="Medema M.H."/>
            <person name="Devos D.P."/>
            <person name="Kaster A.-K."/>
            <person name="Ovreas L."/>
            <person name="Rohde M."/>
            <person name="Galperin M.Y."/>
            <person name="Jogler C."/>
        </authorList>
    </citation>
    <scope>NUCLEOTIDE SEQUENCE [LARGE SCALE GENOMIC DNA]</scope>
    <source>
        <strain evidence="13 14">ETA_A1</strain>
    </source>
</reference>
<feature type="domain" description="HPt" evidence="12">
    <location>
        <begin position="1"/>
        <end position="108"/>
    </location>
</feature>
<dbReference type="Pfam" id="PF01584">
    <property type="entry name" value="CheW"/>
    <property type="match status" value="1"/>
</dbReference>
<evidence type="ECO:0000256" key="7">
    <source>
        <dbReference type="PROSITE-ProRule" id="PRU00169"/>
    </source>
</evidence>
<dbReference type="InterPro" id="IPR011006">
    <property type="entry name" value="CheY-like_superfamily"/>
</dbReference>
<sequence>MTGIDPSLFELFRDEVRAHADALSTGLLALENDAANPQRIEPLMRAAHSLKGAARIVGVEPAVRLAHVMEDAFVAAQAGRATITPADVDRFLKAADVLAGLGALADAGGLHAWAAANEPAIDRLAPELEQFSRGVATAPPPAPVVEVAPRPTPTPTVVVGPLPEPPALRPVAIPIDPLPVGPDDGLLGLFREELRSHLLVVAAGVAALKAGQLPPRDDAAESLRQIRGAARVMKCAPVASAAAAVGGFWAALRDAKAPPDPAALSWLRYAVDALASLIDTDADTFQERLTAVGDGLEQLAGVFPQAVPAVAPAPKKAPADAGGSPPPPPPPPPPEPAAAKPAPTAGEAVVRVTAQSLSRLMGLAGESLVQARWLHLFSGALGKLKKQHEALTGLLDEAYQAAATGRPVEHVATLIADTRQQVATCRMELATQAGDFDDHAGRAEDLNSRLYREVIASRMRPFADGVHGLARTVRDLARSLGKQARLDVTGESTDVDRDVLEKLEAPLGHLIRNAVDHGIDPPADRLAAGKPEVGTIRVEARHRAGMLLVTVADDGRGVNLDRLRAKVVERGLSTAELVRQMTEPELLEFLFLPGFSTATGVTEVSGRGVGLDVVLDSVRKVGGSVRITTKAGTGTTFHLQLPITLSVIRAVVVDVGGEPYAFPHNRIDRLLRVPRADVRSLEHRQFVAVDGQNIGLVVAAQLLDVPAASAATGELPVVLLSDATGSYGLVVDRFRGEQDLVVRPLDPRLGKVPNLSAAAVLDDGEPVLIVDVEDLVRAMDQFIQSGSLRRCESRDAGPARKKRILVVDDSITVREVERQLLTQHGYDVTVAVDGMDGWNQVRAANFDLLVSDVDMPRMTGIQLVRAVRAEDRLKNLPVIIVSYKEREEDKMLGLEVGANCYLTKSSFHDNRFIRAVEDLLGVD</sequence>
<feature type="compositionally biased region" description="Low complexity" evidence="8">
    <location>
        <begin position="311"/>
        <end position="323"/>
    </location>
</feature>
<dbReference type="OrthoDB" id="9803176at2"/>
<dbReference type="PROSITE" id="PS50851">
    <property type="entry name" value="CHEW"/>
    <property type="match status" value="1"/>
</dbReference>
<dbReference type="AlphaFoldDB" id="A0A517XYV8"/>
<dbReference type="Gene3D" id="2.30.30.40">
    <property type="entry name" value="SH3 Domains"/>
    <property type="match status" value="1"/>
</dbReference>
<dbReference type="SMART" id="SM00387">
    <property type="entry name" value="HATPase_c"/>
    <property type="match status" value="1"/>
</dbReference>
<feature type="modified residue" description="4-aspartylphosphate" evidence="7">
    <location>
        <position position="852"/>
    </location>
</feature>
<dbReference type="SMART" id="SM00448">
    <property type="entry name" value="REC"/>
    <property type="match status" value="1"/>
</dbReference>
<organism evidence="13 14">
    <name type="scientific">Urbifossiella limnaea</name>
    <dbReference type="NCBI Taxonomy" id="2528023"/>
    <lineage>
        <taxon>Bacteria</taxon>
        <taxon>Pseudomonadati</taxon>
        <taxon>Planctomycetota</taxon>
        <taxon>Planctomycetia</taxon>
        <taxon>Gemmatales</taxon>
        <taxon>Gemmataceae</taxon>
        <taxon>Urbifossiella</taxon>
    </lineage>
</organism>
<dbReference type="PANTHER" id="PTHR43395:SF1">
    <property type="entry name" value="CHEMOTAXIS PROTEIN CHEA"/>
    <property type="match status" value="1"/>
</dbReference>
<dbReference type="InterPro" id="IPR008207">
    <property type="entry name" value="Sig_transdc_His_kin_Hpt_dom"/>
</dbReference>
<dbReference type="PROSITE" id="PS50110">
    <property type="entry name" value="RESPONSE_REGULATORY"/>
    <property type="match status" value="1"/>
</dbReference>
<protein>
    <recommendedName>
        <fullName evidence="2">histidine kinase</fullName>
        <ecNumber evidence="2">2.7.13.3</ecNumber>
    </recommendedName>
</protein>
<dbReference type="InterPro" id="IPR005467">
    <property type="entry name" value="His_kinase_dom"/>
</dbReference>
<dbReference type="GO" id="GO:0006935">
    <property type="term" value="P:chemotaxis"/>
    <property type="evidence" value="ECO:0007669"/>
    <property type="project" value="InterPro"/>
</dbReference>
<feature type="region of interest" description="Disordered" evidence="8">
    <location>
        <begin position="311"/>
        <end position="346"/>
    </location>
</feature>
<dbReference type="SUPFAM" id="SSF52172">
    <property type="entry name" value="CheY-like"/>
    <property type="match status" value="1"/>
</dbReference>
<evidence type="ECO:0000256" key="6">
    <source>
        <dbReference type="PROSITE-ProRule" id="PRU00110"/>
    </source>
</evidence>
<dbReference type="Proteomes" id="UP000319576">
    <property type="component" value="Chromosome"/>
</dbReference>
<feature type="modified residue" description="Phosphohistidine" evidence="6">
    <location>
        <position position="48"/>
    </location>
</feature>
<evidence type="ECO:0000313" key="13">
    <source>
        <dbReference type="EMBL" id="QDU22692.1"/>
    </source>
</evidence>
<dbReference type="InterPro" id="IPR002545">
    <property type="entry name" value="CheW-lke_dom"/>
</dbReference>
<dbReference type="KEGG" id="uli:ETAA1_46760"/>
<dbReference type="SUPFAM" id="SSF50341">
    <property type="entry name" value="CheW-like"/>
    <property type="match status" value="1"/>
</dbReference>
<evidence type="ECO:0000256" key="3">
    <source>
        <dbReference type="ARBA" id="ARBA00022553"/>
    </source>
</evidence>
<dbReference type="Gene3D" id="3.40.50.2300">
    <property type="match status" value="1"/>
</dbReference>
<dbReference type="Pfam" id="PF02518">
    <property type="entry name" value="HATPase_c"/>
    <property type="match status" value="1"/>
</dbReference>
<dbReference type="PANTHER" id="PTHR43395">
    <property type="entry name" value="SENSOR HISTIDINE KINASE CHEA"/>
    <property type="match status" value="1"/>
</dbReference>
<dbReference type="SUPFAM" id="SSF47226">
    <property type="entry name" value="Histidine-containing phosphotransfer domain, HPT domain"/>
    <property type="match status" value="2"/>
</dbReference>
<dbReference type="Gene3D" id="3.30.565.10">
    <property type="entry name" value="Histidine kinase-like ATPase, C-terminal domain"/>
    <property type="match status" value="1"/>
</dbReference>
<keyword evidence="4 13" id="KW-0808">Transferase</keyword>
<dbReference type="InterPro" id="IPR004358">
    <property type="entry name" value="Sig_transdc_His_kin-like_C"/>
</dbReference>
<dbReference type="SUPFAM" id="SSF55874">
    <property type="entry name" value="ATPase domain of HSP90 chaperone/DNA topoisomerase II/histidine kinase"/>
    <property type="match status" value="1"/>
</dbReference>
<dbReference type="FunFam" id="3.30.565.10:FF:000016">
    <property type="entry name" value="Chemotaxis protein CheA, putative"/>
    <property type="match status" value="1"/>
</dbReference>